<dbReference type="RefSeq" id="WP_129209255.1">
    <property type="nucleotide sequence ID" value="NZ_BMGU01000005.1"/>
</dbReference>
<dbReference type="Gene3D" id="3.40.50.880">
    <property type="match status" value="1"/>
</dbReference>
<feature type="chain" id="PRO_5020831279" evidence="1">
    <location>
        <begin position="21"/>
        <end position="254"/>
    </location>
</feature>
<keyword evidence="4" id="KW-1185">Reference proteome</keyword>
<dbReference type="PANTHER" id="PTHR40469">
    <property type="entry name" value="SECRETED GLYCOSYL HYDROLASE"/>
    <property type="match status" value="1"/>
</dbReference>
<dbReference type="SUPFAM" id="SSF52317">
    <property type="entry name" value="Class I glutamine amidotransferase-like"/>
    <property type="match status" value="1"/>
</dbReference>
<dbReference type="Pfam" id="PF06283">
    <property type="entry name" value="ThuA"/>
    <property type="match status" value="1"/>
</dbReference>
<name>A0A4Q1SBK6_9BACT</name>
<dbReference type="EMBL" id="SDMK01000003">
    <property type="protein sequence ID" value="RXS94518.1"/>
    <property type="molecule type" value="Genomic_DNA"/>
</dbReference>
<sequence length="254" mass="28843">MKRLLLSLFTALILAIPVSAQQQPAFRVLAFYSTTVEPDHVDFARDALRFYTALAAREHFSFTETTRWEDCNADNLAQYRVVLWLNDQPATIAQRTAFEQYMEHGGGWLGFHAAGYNDDSTHWPWFVKFLGGAVFYGNSWPPLPATLTVDDASQPVTRGLPASFVSPANEWYIWKPSPRLDKDVRVLLTLSPENYPLGLKDVLLGGDLPVVWTNTRYRMLYMNMGHGDRIFTSPAQNQLFAHALLGLARQKRSF</sequence>
<comment type="caution">
    <text evidence="3">The sequence shown here is derived from an EMBL/GenBank/DDBJ whole genome shotgun (WGS) entry which is preliminary data.</text>
</comment>
<evidence type="ECO:0000256" key="1">
    <source>
        <dbReference type="SAM" id="SignalP"/>
    </source>
</evidence>
<dbReference type="InterPro" id="IPR029010">
    <property type="entry name" value="ThuA-like"/>
</dbReference>
<dbReference type="InterPro" id="IPR029062">
    <property type="entry name" value="Class_I_gatase-like"/>
</dbReference>
<organism evidence="3 4">
    <name type="scientific">Silvibacterium dinghuense</name>
    <dbReference type="NCBI Taxonomy" id="1560006"/>
    <lineage>
        <taxon>Bacteria</taxon>
        <taxon>Pseudomonadati</taxon>
        <taxon>Acidobacteriota</taxon>
        <taxon>Terriglobia</taxon>
        <taxon>Terriglobales</taxon>
        <taxon>Acidobacteriaceae</taxon>
        <taxon>Silvibacterium</taxon>
    </lineage>
</organism>
<dbReference type="PANTHER" id="PTHR40469:SF2">
    <property type="entry name" value="GALACTOSE-BINDING DOMAIN-LIKE SUPERFAMILY PROTEIN"/>
    <property type="match status" value="1"/>
</dbReference>
<dbReference type="AlphaFoldDB" id="A0A4Q1SBK6"/>
<feature type="domain" description="ThuA-like" evidence="2">
    <location>
        <begin position="27"/>
        <end position="244"/>
    </location>
</feature>
<keyword evidence="1" id="KW-0732">Signal</keyword>
<evidence type="ECO:0000259" key="2">
    <source>
        <dbReference type="Pfam" id="PF06283"/>
    </source>
</evidence>
<protein>
    <submittedName>
        <fullName evidence="3">ThuA domain-containing protein</fullName>
    </submittedName>
</protein>
<dbReference type="Proteomes" id="UP000290253">
    <property type="component" value="Unassembled WGS sequence"/>
</dbReference>
<evidence type="ECO:0000313" key="3">
    <source>
        <dbReference type="EMBL" id="RXS94518.1"/>
    </source>
</evidence>
<feature type="signal peptide" evidence="1">
    <location>
        <begin position="1"/>
        <end position="20"/>
    </location>
</feature>
<proteinExistence type="predicted"/>
<reference evidence="3 4" key="1">
    <citation type="journal article" date="2016" name="Int. J. Syst. Evol. Microbiol.">
        <title>Acidipila dinghuensis sp. nov., an acidobacterium isolated from forest soil.</title>
        <authorList>
            <person name="Jiang Y.W."/>
            <person name="Wang J."/>
            <person name="Chen M.H."/>
            <person name="Lv Y.Y."/>
            <person name="Qiu L.H."/>
        </authorList>
    </citation>
    <scope>NUCLEOTIDE SEQUENCE [LARGE SCALE GENOMIC DNA]</scope>
    <source>
        <strain evidence="3 4">DHOF10</strain>
    </source>
</reference>
<dbReference type="OrthoDB" id="3296611at2"/>
<gene>
    <name evidence="3" type="ORF">ESZ00_15740</name>
</gene>
<accession>A0A4Q1SBK6</accession>
<evidence type="ECO:0000313" key="4">
    <source>
        <dbReference type="Proteomes" id="UP000290253"/>
    </source>
</evidence>